<sequence length="116" mass="12809">MAVAVRVLCPRAPGAGGLRQLAGQRAHRGSPKIYFVDLLRGRLVVETVGAQKYDGTTFAPTDTAIREEREREKHLQNAGYLVVRVSPEQLRENASAFLATVTRMLELAEMYVTQPA</sequence>
<dbReference type="Pfam" id="PF04480">
    <property type="entry name" value="DUF559"/>
    <property type="match status" value="1"/>
</dbReference>
<reference evidence="2 3" key="1">
    <citation type="submission" date="2018-10" db="EMBL/GenBank/DDBJ databases">
        <title>Whole genome sequence of Corynebacterium gottingense DSM 130494T.</title>
        <authorList>
            <person name="Bernier A.-M."/>
            <person name="Bernard K."/>
        </authorList>
    </citation>
    <scope>NUCLEOTIDE SEQUENCE [LARGE SCALE GENOMIC DNA]</scope>
    <source>
        <strain evidence="2 3">DSM 103494</strain>
    </source>
</reference>
<keyword evidence="3" id="KW-1185">Reference proteome</keyword>
<comment type="caution">
    <text evidence="2">The sequence shown here is derived from an EMBL/GenBank/DDBJ whole genome shotgun (WGS) entry which is preliminary data.</text>
</comment>
<dbReference type="Proteomes" id="UP000266886">
    <property type="component" value="Unassembled WGS sequence"/>
</dbReference>
<dbReference type="InterPro" id="IPR007569">
    <property type="entry name" value="DUF559"/>
</dbReference>
<feature type="domain" description="DUF559" evidence="1">
    <location>
        <begin position="20"/>
        <end position="105"/>
    </location>
</feature>
<protein>
    <submittedName>
        <fullName evidence="2">DUF559 domain-containing protein</fullName>
    </submittedName>
</protein>
<name>A0ABX9UJH6_9CORY</name>
<evidence type="ECO:0000313" key="3">
    <source>
        <dbReference type="Proteomes" id="UP000266886"/>
    </source>
</evidence>
<proteinExistence type="predicted"/>
<evidence type="ECO:0000313" key="2">
    <source>
        <dbReference type="EMBL" id="RMD19263.1"/>
    </source>
</evidence>
<accession>A0ABX9UJH6</accession>
<organism evidence="2 3">
    <name type="scientific">Corynebacterium gottingense</name>
    <dbReference type="NCBI Taxonomy" id="2041036"/>
    <lineage>
        <taxon>Bacteria</taxon>
        <taxon>Bacillati</taxon>
        <taxon>Actinomycetota</taxon>
        <taxon>Actinomycetes</taxon>
        <taxon>Mycobacteriales</taxon>
        <taxon>Corynebacteriaceae</taxon>
        <taxon>Corynebacterium</taxon>
    </lineage>
</organism>
<evidence type="ECO:0000259" key="1">
    <source>
        <dbReference type="Pfam" id="PF04480"/>
    </source>
</evidence>
<gene>
    <name evidence="2" type="ORF">EAW56_06905</name>
</gene>
<dbReference type="EMBL" id="RDRE01000008">
    <property type="protein sequence ID" value="RMD19263.1"/>
    <property type="molecule type" value="Genomic_DNA"/>
</dbReference>